<dbReference type="Proteomes" id="UP000234275">
    <property type="component" value="Unassembled WGS sequence"/>
</dbReference>
<dbReference type="AlphaFoldDB" id="A0A2I2GIG9"/>
<dbReference type="PIRSF" id="PIRSF000137">
    <property type="entry name" value="Alcohol_oxidase"/>
    <property type="match status" value="1"/>
</dbReference>
<dbReference type="PANTHER" id="PTHR11552">
    <property type="entry name" value="GLUCOSE-METHANOL-CHOLINE GMC OXIDOREDUCTASE"/>
    <property type="match status" value="1"/>
</dbReference>
<gene>
    <name evidence="6" type="ORF">P170DRAFT_351819</name>
</gene>
<feature type="active site" description="Proton donor" evidence="3">
    <location>
        <position position="568"/>
    </location>
</feature>
<feature type="binding site" evidence="4">
    <location>
        <begin position="613"/>
        <end position="614"/>
    </location>
    <ligand>
        <name>FAD</name>
        <dbReference type="ChEBI" id="CHEBI:57692"/>
    </ligand>
</feature>
<keyword evidence="4" id="KW-0285">Flavoprotein</keyword>
<evidence type="ECO:0000259" key="5">
    <source>
        <dbReference type="PROSITE" id="PS00624"/>
    </source>
</evidence>
<dbReference type="PANTHER" id="PTHR11552:SF138">
    <property type="entry name" value="DEHYDROGENASE PKFF-RELATED"/>
    <property type="match status" value="1"/>
</dbReference>
<keyword evidence="7" id="KW-1185">Reference proteome</keyword>
<dbReference type="GO" id="GO:0050660">
    <property type="term" value="F:flavin adenine dinucleotide binding"/>
    <property type="evidence" value="ECO:0007669"/>
    <property type="project" value="InterPro"/>
</dbReference>
<evidence type="ECO:0000256" key="4">
    <source>
        <dbReference type="PIRSR" id="PIRSR000137-2"/>
    </source>
</evidence>
<dbReference type="Gene3D" id="3.30.560.10">
    <property type="entry name" value="Glucose Oxidase, domain 3"/>
    <property type="match status" value="1"/>
</dbReference>
<dbReference type="Pfam" id="PF05199">
    <property type="entry name" value="GMC_oxred_C"/>
    <property type="match status" value="1"/>
</dbReference>
<protein>
    <submittedName>
        <fullName evidence="6">Choline dehydrogenase</fullName>
    </submittedName>
</protein>
<evidence type="ECO:0000256" key="1">
    <source>
        <dbReference type="ARBA" id="ARBA00010790"/>
    </source>
</evidence>
<dbReference type="InterPro" id="IPR012132">
    <property type="entry name" value="GMC_OxRdtase"/>
</dbReference>
<dbReference type="SUPFAM" id="SSF54373">
    <property type="entry name" value="FAD-linked reductases, C-terminal domain"/>
    <property type="match status" value="1"/>
</dbReference>
<organism evidence="6 7">
    <name type="scientific">Aspergillus steynii IBT 23096</name>
    <dbReference type="NCBI Taxonomy" id="1392250"/>
    <lineage>
        <taxon>Eukaryota</taxon>
        <taxon>Fungi</taxon>
        <taxon>Dikarya</taxon>
        <taxon>Ascomycota</taxon>
        <taxon>Pezizomycotina</taxon>
        <taxon>Eurotiomycetes</taxon>
        <taxon>Eurotiomycetidae</taxon>
        <taxon>Eurotiales</taxon>
        <taxon>Aspergillaceae</taxon>
        <taxon>Aspergillus</taxon>
        <taxon>Aspergillus subgen. Circumdati</taxon>
    </lineage>
</organism>
<proteinExistence type="inferred from homology"/>
<dbReference type="RefSeq" id="XP_024707961.1">
    <property type="nucleotide sequence ID" value="XM_024843893.1"/>
</dbReference>
<dbReference type="InterPro" id="IPR000172">
    <property type="entry name" value="GMC_OxRdtase_N"/>
</dbReference>
<dbReference type="STRING" id="1392250.A0A2I2GIG9"/>
<sequence length="632" mass="68056">MRFLPIPGLVGFAAAQSISHLDLFDYGQRGPLLGSSFGTPGANATYDYVIVGGGTAGLTIASRLALSQSNLSVAVVEAGGFYEVDNGNFSVVPGYGTLFSGLDPRDTNPLVDWGINTVPQQGAGNRVLHYARGKTLGGSSARNYMFYQRPTAGSMQKWADEVDDQSFVWDKILPYFKKSTHYTPPNPALYSNASDTPIIQAPDAFDPAGGPLQVSFSNFVSSFSGWLRLAFDLAGMPQIDGFNSGKLLGSGFGTSTINPKNAHRSSSESSFLQTALNSGSEPVVYKNTLGQKILFDSDKVATGVQVSTAGTFGTQPISFTLSAREEIILSTGAFQSPQLLMVSGVGPCDEISEFEIPCISDLPGVGKNLQDHVMFGPSHRVHLETTSVFSNNATATALSVQQYLQDASGRLSIAVPSYYGWEKLPEPYRSQLSAESIEALADYPEDWPEVEWLPLDAFVGDSSFRQGLDPADGHNYATIAAGLVAPQSRGSVKLNSTDMNTLPVVDPAFLVDPTDIELAILSFKRSREIWGKLVDLGIAEPEYYPGKNVTTDEQIHDFIEQTLSTIYHASSTCKMGKESDPMAVVDSKARVYGVHRLRVVDTSAFPFLVPGHPQSTAYALAEKIADEILNEE</sequence>
<evidence type="ECO:0000313" key="6">
    <source>
        <dbReference type="EMBL" id="PLB52659.1"/>
    </source>
</evidence>
<dbReference type="GeneID" id="36551593"/>
<comment type="caution">
    <text evidence="6">The sequence shown here is derived from an EMBL/GenBank/DDBJ whole genome shotgun (WGS) entry which is preliminary data.</text>
</comment>
<dbReference type="EMBL" id="MSFO01000002">
    <property type="protein sequence ID" value="PLB52659.1"/>
    <property type="molecule type" value="Genomic_DNA"/>
</dbReference>
<accession>A0A2I2GIG9</accession>
<dbReference type="GO" id="GO:0044550">
    <property type="term" value="P:secondary metabolite biosynthetic process"/>
    <property type="evidence" value="ECO:0007669"/>
    <property type="project" value="TreeGrafter"/>
</dbReference>
<dbReference type="InterPro" id="IPR007867">
    <property type="entry name" value="GMC_OxRtase_C"/>
</dbReference>
<dbReference type="Gene3D" id="3.50.50.60">
    <property type="entry name" value="FAD/NAD(P)-binding domain"/>
    <property type="match status" value="1"/>
</dbReference>
<evidence type="ECO:0000313" key="7">
    <source>
        <dbReference type="Proteomes" id="UP000234275"/>
    </source>
</evidence>
<comment type="similarity">
    <text evidence="1">Belongs to the GMC oxidoreductase family.</text>
</comment>
<dbReference type="Pfam" id="PF00732">
    <property type="entry name" value="GMC_oxred_N"/>
    <property type="match status" value="1"/>
</dbReference>
<evidence type="ECO:0000256" key="3">
    <source>
        <dbReference type="PIRSR" id="PIRSR000137-1"/>
    </source>
</evidence>
<name>A0A2I2GIG9_9EURO</name>
<dbReference type="PROSITE" id="PS00624">
    <property type="entry name" value="GMC_OXRED_2"/>
    <property type="match status" value="1"/>
</dbReference>
<feature type="domain" description="Glucose-methanol-choline oxidoreductase N-terminal" evidence="5">
    <location>
        <begin position="332"/>
        <end position="346"/>
    </location>
</feature>
<feature type="active site" description="Proton acceptor" evidence="3">
    <location>
        <position position="612"/>
    </location>
</feature>
<dbReference type="InterPro" id="IPR036188">
    <property type="entry name" value="FAD/NAD-bd_sf"/>
</dbReference>
<dbReference type="GO" id="GO:0016614">
    <property type="term" value="F:oxidoreductase activity, acting on CH-OH group of donors"/>
    <property type="evidence" value="ECO:0007669"/>
    <property type="project" value="InterPro"/>
</dbReference>
<keyword evidence="4" id="KW-0274">FAD</keyword>
<reference evidence="6 7" key="1">
    <citation type="submission" date="2016-12" db="EMBL/GenBank/DDBJ databases">
        <title>The genomes of Aspergillus section Nigri reveals drivers in fungal speciation.</title>
        <authorList>
            <consortium name="DOE Joint Genome Institute"/>
            <person name="Vesth T.C."/>
            <person name="Nybo J."/>
            <person name="Theobald S."/>
            <person name="Brandl J."/>
            <person name="Frisvad J.C."/>
            <person name="Nielsen K.F."/>
            <person name="Lyhne E.K."/>
            <person name="Kogle M.E."/>
            <person name="Kuo A."/>
            <person name="Riley R."/>
            <person name="Clum A."/>
            <person name="Nolan M."/>
            <person name="Lipzen A."/>
            <person name="Salamov A."/>
            <person name="Henrissat B."/>
            <person name="Wiebenga A."/>
            <person name="De Vries R.P."/>
            <person name="Grigoriev I.V."/>
            <person name="Mortensen U.H."/>
            <person name="Andersen M.R."/>
            <person name="Baker S.E."/>
        </authorList>
    </citation>
    <scope>NUCLEOTIDE SEQUENCE [LARGE SCALE GENOMIC DNA]</scope>
    <source>
        <strain evidence="6 7">IBT 23096</strain>
    </source>
</reference>
<dbReference type="SUPFAM" id="SSF51905">
    <property type="entry name" value="FAD/NAD(P)-binding domain"/>
    <property type="match status" value="1"/>
</dbReference>
<evidence type="ECO:0000256" key="2">
    <source>
        <dbReference type="ARBA" id="ARBA00023180"/>
    </source>
</evidence>
<comment type="cofactor">
    <cofactor evidence="4">
        <name>FAD</name>
        <dbReference type="ChEBI" id="CHEBI:57692"/>
    </cofactor>
</comment>
<keyword evidence="2" id="KW-0325">Glycoprotein</keyword>
<dbReference type="VEuPathDB" id="FungiDB:P170DRAFT_351819"/>
<dbReference type="OrthoDB" id="269227at2759"/>